<gene>
    <name evidence="2" type="ORF">L8V01_09605</name>
    <name evidence="3" type="ORF">RAE13_08895</name>
</gene>
<keyword evidence="1" id="KW-0732">Signal</keyword>
<keyword evidence="5" id="KW-1185">Reference proteome</keyword>
<dbReference type="AlphaFoldDB" id="A0A9X3RSZ8"/>
<dbReference type="EMBL" id="JAVBID010000010">
    <property type="protein sequence ID" value="MDV2424523.1"/>
    <property type="molecule type" value="Genomic_DNA"/>
</dbReference>
<evidence type="ECO:0000313" key="5">
    <source>
        <dbReference type="Proteomes" id="UP001185631"/>
    </source>
</evidence>
<evidence type="ECO:0000256" key="1">
    <source>
        <dbReference type="SAM" id="SignalP"/>
    </source>
</evidence>
<dbReference type="InterPro" id="IPR038670">
    <property type="entry name" value="HslJ-like_sf"/>
</dbReference>
<evidence type="ECO:0000313" key="3">
    <source>
        <dbReference type="EMBL" id="MDV2424523.1"/>
    </source>
</evidence>
<dbReference type="RefSeq" id="WP_269946847.1">
    <property type="nucleotide sequence ID" value="NZ_JAKMUU010000006.1"/>
</dbReference>
<evidence type="ECO:0000313" key="2">
    <source>
        <dbReference type="EMBL" id="MCZ9307729.1"/>
    </source>
</evidence>
<dbReference type="Proteomes" id="UP001146430">
    <property type="component" value="Unassembled WGS sequence"/>
</dbReference>
<feature type="chain" id="PRO_5040800675" evidence="1">
    <location>
        <begin position="23"/>
        <end position="173"/>
    </location>
</feature>
<feature type="signal peptide" evidence="1">
    <location>
        <begin position="1"/>
        <end position="22"/>
    </location>
</feature>
<accession>A0A9X3RSZ8</accession>
<dbReference type="PROSITE" id="PS51257">
    <property type="entry name" value="PROKAR_LIPOPROTEIN"/>
    <property type="match status" value="1"/>
</dbReference>
<protein>
    <submittedName>
        <fullName evidence="2">META domain-containing protein</fullName>
    </submittedName>
</protein>
<dbReference type="Proteomes" id="UP001185631">
    <property type="component" value="Unassembled WGS sequence"/>
</dbReference>
<evidence type="ECO:0000313" key="4">
    <source>
        <dbReference type="Proteomes" id="UP001146430"/>
    </source>
</evidence>
<dbReference type="Gene3D" id="2.40.128.270">
    <property type="match status" value="1"/>
</dbReference>
<reference evidence="2" key="1">
    <citation type="submission" date="2022-02" db="EMBL/GenBank/DDBJ databases">
        <title>Corynebacterium sp. from urogenital microbiome.</title>
        <authorList>
            <person name="Cappelli E.A."/>
            <person name="Ribeiro T.G."/>
            <person name="Peixe L."/>
        </authorList>
    </citation>
    <scope>NUCLEOTIDE SEQUENCE</scope>
    <source>
        <strain evidence="2">C8Ua_181</strain>
    </source>
</reference>
<proteinExistence type="predicted"/>
<sequence length="173" mass="18769">MMPRFPRLAATLFTAVSSAALLSGCGSDEDEPQAPGDEQILDKQWQVVSINTNPDAASTIPESIPQAPTLSFGESTMVGNTGCTQMVGKVTYSADDERENIRDGNRLHFDEVDYDETAKDCHGASVWADNLLRNLISADRDFRYTVNSNNQLVLELVSDAVDSPSIKLVSLGD</sequence>
<organism evidence="2 4">
    <name type="scientific">Corynebacterium curieae</name>
    <dbReference type="NCBI Taxonomy" id="2913500"/>
    <lineage>
        <taxon>Bacteria</taxon>
        <taxon>Bacillati</taxon>
        <taxon>Actinomycetota</taxon>
        <taxon>Actinomycetes</taxon>
        <taxon>Mycobacteriales</taxon>
        <taxon>Corynebacteriaceae</taxon>
        <taxon>Corynebacterium</taxon>
    </lineage>
</organism>
<name>A0A9X3RSZ8_9CORY</name>
<dbReference type="EMBL" id="JAKMUU010000006">
    <property type="protein sequence ID" value="MCZ9307729.1"/>
    <property type="molecule type" value="Genomic_DNA"/>
</dbReference>
<comment type="caution">
    <text evidence="2">The sequence shown here is derived from an EMBL/GenBank/DDBJ whole genome shotgun (WGS) entry which is preliminary data.</text>
</comment>
<reference evidence="3 5" key="2">
    <citation type="submission" date="2023-08" db="EMBL/GenBank/DDBJ databases">
        <title>Genomic characterization of the C. tuberculostearicum species complex, a ubiquitous member of the human skin microbiome.</title>
        <authorList>
            <person name="Ahmed N."/>
            <person name="Deming C."/>
            <person name="Conlan S."/>
            <person name="Segre J."/>
        </authorList>
    </citation>
    <scope>NUCLEOTIDE SEQUENCE [LARGE SCALE GENOMIC DNA]</scope>
    <source>
        <strain evidence="3 5">CTNIH19</strain>
    </source>
</reference>